<dbReference type="HOGENOM" id="CLU_049496_0_1_1"/>
<feature type="transmembrane region" description="Helical" evidence="1">
    <location>
        <begin position="143"/>
        <end position="167"/>
    </location>
</feature>
<dbReference type="Proteomes" id="UP000008549">
    <property type="component" value="Unassembled WGS sequence"/>
</dbReference>
<dbReference type="Pfam" id="PF10322">
    <property type="entry name" value="7TM_GPCR_Sru"/>
    <property type="match status" value="2"/>
</dbReference>
<evidence type="ECO:0000313" key="2">
    <source>
        <dbReference type="EMBL" id="CAP29742.2"/>
    </source>
</evidence>
<feature type="transmembrane region" description="Helical" evidence="1">
    <location>
        <begin position="93"/>
        <end position="112"/>
    </location>
</feature>
<reference evidence="2 3" key="1">
    <citation type="journal article" date="2003" name="PLoS Biol.">
        <title>The genome sequence of Caenorhabditis briggsae: a platform for comparative genomics.</title>
        <authorList>
            <person name="Stein L.D."/>
            <person name="Bao Z."/>
            <person name="Blasiar D."/>
            <person name="Blumenthal T."/>
            <person name="Brent M.R."/>
            <person name="Chen N."/>
            <person name="Chinwalla A."/>
            <person name="Clarke L."/>
            <person name="Clee C."/>
            <person name="Coghlan A."/>
            <person name="Coulson A."/>
            <person name="D'Eustachio P."/>
            <person name="Fitch D.H."/>
            <person name="Fulton L.A."/>
            <person name="Fulton R.E."/>
            <person name="Griffiths-Jones S."/>
            <person name="Harris T.W."/>
            <person name="Hillier L.W."/>
            <person name="Kamath R."/>
            <person name="Kuwabara P.E."/>
            <person name="Mardis E.R."/>
            <person name="Marra M.A."/>
            <person name="Miner T.L."/>
            <person name="Minx P."/>
            <person name="Mullikin J.C."/>
            <person name="Plumb R.W."/>
            <person name="Rogers J."/>
            <person name="Schein J.E."/>
            <person name="Sohrmann M."/>
            <person name="Spieth J."/>
            <person name="Stajich J.E."/>
            <person name="Wei C."/>
            <person name="Willey D."/>
            <person name="Wilson R.K."/>
            <person name="Durbin R."/>
            <person name="Waterston R.H."/>
        </authorList>
    </citation>
    <scope>NUCLEOTIDE SEQUENCE [LARGE SCALE GENOMIC DNA]</scope>
    <source>
        <strain evidence="2 3">AF16</strain>
    </source>
</reference>
<dbReference type="CTD" id="8573969"/>
<keyword evidence="1" id="KW-0812">Transmembrane</keyword>
<reference evidence="2 3" key="2">
    <citation type="journal article" date="2011" name="PLoS Genet.">
        <title>Caenorhabditis briggsae recombinant inbred line genotypes reveal inter-strain incompatibility and the evolution of recombination.</title>
        <authorList>
            <person name="Ross J.A."/>
            <person name="Koboldt D.C."/>
            <person name="Staisch J.E."/>
            <person name="Chamberlin H.M."/>
            <person name="Gupta B.P."/>
            <person name="Miller R.D."/>
            <person name="Baird S.E."/>
            <person name="Haag E.S."/>
        </authorList>
    </citation>
    <scope>NUCLEOTIDE SEQUENCE [LARGE SCALE GENOMIC DNA]</scope>
    <source>
        <strain evidence="2 3">AF16</strain>
    </source>
</reference>
<gene>
    <name evidence="2" type="ORF">CBG10237</name>
    <name evidence="2" type="ORF">CBG_10237</name>
</gene>
<dbReference type="KEGG" id="cbr:CBG_10237"/>
<organism evidence="2 3">
    <name type="scientific">Caenorhabditis briggsae</name>
    <dbReference type="NCBI Taxonomy" id="6238"/>
    <lineage>
        <taxon>Eukaryota</taxon>
        <taxon>Metazoa</taxon>
        <taxon>Ecdysozoa</taxon>
        <taxon>Nematoda</taxon>
        <taxon>Chromadorea</taxon>
        <taxon>Rhabditida</taxon>
        <taxon>Rhabditina</taxon>
        <taxon>Rhabditomorpha</taxon>
        <taxon>Rhabditoidea</taxon>
        <taxon>Rhabditidae</taxon>
        <taxon>Peloderinae</taxon>
        <taxon>Caenorhabditis</taxon>
    </lineage>
</organism>
<dbReference type="PANTHER" id="PTHR46045:SF5">
    <property type="entry name" value="SERPENTINE RECEPTOR, CLASS U"/>
    <property type="match status" value="1"/>
</dbReference>
<keyword evidence="3" id="KW-1185">Reference proteome</keyword>
<dbReference type="RefSeq" id="XP_045094236.1">
    <property type="nucleotide sequence ID" value="XM_045240728.1"/>
</dbReference>
<sequence>MLPKYQLFASFLLVEAANFADSFTDILVFRLPSTGYVTNWCASSQPNHFLKSLYMIVYVSNYLSRIQPVIFCTIRAIMIYFPKDTTEWNKTILYMCTPLSLVVSVALTSYMIPEYGFCSQLAPPFEFGAVGITIDMHGPTNEVVHAAISLTCMAATFIITFFSIFMVRHILFMKNICDPQFVFFSRQAALGYILTVRPFALDFATVVFPIVFFMTHPIFRPKTTTAVVTSVNRIVTFSEP</sequence>
<feature type="transmembrane region" description="Helical" evidence="1">
    <location>
        <begin position="62"/>
        <end position="81"/>
    </location>
</feature>
<dbReference type="InParanoid" id="A8XAS7"/>
<protein>
    <submittedName>
        <fullName evidence="2">Protein CBG10237</fullName>
    </submittedName>
</protein>
<keyword evidence="1" id="KW-0472">Membrane</keyword>
<keyword evidence="1" id="KW-1133">Transmembrane helix</keyword>
<evidence type="ECO:0000256" key="1">
    <source>
        <dbReference type="SAM" id="Phobius"/>
    </source>
</evidence>
<feature type="transmembrane region" description="Helical" evidence="1">
    <location>
        <begin position="188"/>
        <end position="214"/>
    </location>
</feature>
<evidence type="ECO:0000313" key="3">
    <source>
        <dbReference type="Proteomes" id="UP000008549"/>
    </source>
</evidence>
<dbReference type="AlphaFoldDB" id="A8XAS7"/>
<dbReference type="EMBL" id="HE600905">
    <property type="protein sequence ID" value="CAP29742.2"/>
    <property type="molecule type" value="Genomic_DNA"/>
</dbReference>
<accession>A8XAS7</accession>
<dbReference type="eggNOG" id="ENOG502TJQ9">
    <property type="taxonomic scope" value="Eukaryota"/>
</dbReference>
<name>A8XAS7_CAEBR</name>
<proteinExistence type="predicted"/>
<dbReference type="GeneID" id="8573969"/>
<dbReference type="InterPro" id="IPR003839">
    <property type="entry name" value="7TM_GPCR_serpentine_rcpt_Sru"/>
</dbReference>
<dbReference type="PANTHER" id="PTHR46045">
    <property type="entry name" value="SERPENTINE RECEPTOR, CLASS U-RELATED"/>
    <property type="match status" value="1"/>
</dbReference>